<dbReference type="EC" id="2.3.2.27" evidence="4"/>
<evidence type="ECO:0000256" key="4">
    <source>
        <dbReference type="ARBA" id="ARBA00012483"/>
    </source>
</evidence>
<evidence type="ECO:0000256" key="14">
    <source>
        <dbReference type="PROSITE-ProRule" id="PRU00175"/>
    </source>
</evidence>
<feature type="transmembrane region" description="Helical" evidence="15">
    <location>
        <begin position="38"/>
        <end position="59"/>
    </location>
</feature>
<name>A0AAV5JTW5_9ROSI</name>
<dbReference type="GO" id="GO:0008270">
    <property type="term" value="F:zinc ion binding"/>
    <property type="evidence" value="ECO:0007669"/>
    <property type="project" value="UniProtKB-KW"/>
</dbReference>
<dbReference type="EMBL" id="BPVZ01000044">
    <property type="protein sequence ID" value="GKV15943.1"/>
    <property type="molecule type" value="Genomic_DNA"/>
</dbReference>
<evidence type="ECO:0000313" key="17">
    <source>
        <dbReference type="EMBL" id="GKV15943.1"/>
    </source>
</evidence>
<dbReference type="AlphaFoldDB" id="A0AAV5JTW5"/>
<keyword evidence="18" id="KW-1185">Reference proteome</keyword>
<dbReference type="SUPFAM" id="SSF57850">
    <property type="entry name" value="RING/U-box"/>
    <property type="match status" value="1"/>
</dbReference>
<dbReference type="InterPro" id="IPR013083">
    <property type="entry name" value="Znf_RING/FYVE/PHD"/>
</dbReference>
<evidence type="ECO:0000256" key="15">
    <source>
        <dbReference type="SAM" id="Phobius"/>
    </source>
</evidence>
<evidence type="ECO:0000256" key="12">
    <source>
        <dbReference type="ARBA" id="ARBA00023136"/>
    </source>
</evidence>
<dbReference type="Proteomes" id="UP001054252">
    <property type="component" value="Unassembled WGS sequence"/>
</dbReference>
<evidence type="ECO:0000259" key="16">
    <source>
        <dbReference type="PROSITE" id="PS50089"/>
    </source>
</evidence>
<reference evidence="17 18" key="1">
    <citation type="journal article" date="2021" name="Commun. Biol.">
        <title>The genome of Shorea leprosula (Dipterocarpaceae) highlights the ecological relevance of drought in aseasonal tropical rainforests.</title>
        <authorList>
            <person name="Ng K.K.S."/>
            <person name="Kobayashi M.J."/>
            <person name="Fawcett J.A."/>
            <person name="Hatakeyama M."/>
            <person name="Paape T."/>
            <person name="Ng C.H."/>
            <person name="Ang C.C."/>
            <person name="Tnah L.H."/>
            <person name="Lee C.T."/>
            <person name="Nishiyama T."/>
            <person name="Sese J."/>
            <person name="O'Brien M.J."/>
            <person name="Copetti D."/>
            <person name="Mohd Noor M.I."/>
            <person name="Ong R.C."/>
            <person name="Putra M."/>
            <person name="Sireger I.Z."/>
            <person name="Indrioko S."/>
            <person name="Kosugi Y."/>
            <person name="Izuno A."/>
            <person name="Isagi Y."/>
            <person name="Lee S.L."/>
            <person name="Shimizu K.K."/>
        </authorList>
    </citation>
    <scope>NUCLEOTIDE SEQUENCE [LARGE SCALE GENOMIC DNA]</scope>
    <source>
        <strain evidence="17">214</strain>
    </source>
</reference>
<dbReference type="PANTHER" id="PTHR45768">
    <property type="entry name" value="E3 UBIQUITIN-PROTEIN LIGASE RNF13-LIKE"/>
    <property type="match status" value="1"/>
</dbReference>
<keyword evidence="10" id="KW-0862">Zinc</keyword>
<comment type="pathway">
    <text evidence="3">Protein modification; protein ubiquitination.</text>
</comment>
<comment type="catalytic activity">
    <reaction evidence="1">
        <text>S-ubiquitinyl-[E2 ubiquitin-conjugating enzyme]-L-cysteine + [acceptor protein]-L-lysine = [E2 ubiquitin-conjugating enzyme]-L-cysteine + N(6)-ubiquitinyl-[acceptor protein]-L-lysine.</text>
        <dbReference type="EC" id="2.3.2.27"/>
    </reaction>
</comment>
<feature type="domain" description="RING-type" evidence="16">
    <location>
        <begin position="152"/>
        <end position="194"/>
    </location>
</feature>
<dbReference type="GO" id="GO:0061630">
    <property type="term" value="F:ubiquitin protein ligase activity"/>
    <property type="evidence" value="ECO:0007669"/>
    <property type="project" value="UniProtKB-EC"/>
</dbReference>
<protein>
    <recommendedName>
        <fullName evidence="4">RING-type E3 ubiquitin transferase</fullName>
        <ecNumber evidence="4">2.3.2.27</ecNumber>
    </recommendedName>
</protein>
<dbReference type="CDD" id="cd16454">
    <property type="entry name" value="RING-H2_PA-TM-RING"/>
    <property type="match status" value="1"/>
</dbReference>
<keyword evidence="8 14" id="KW-0863">Zinc-finger</keyword>
<dbReference type="Gene3D" id="3.30.40.10">
    <property type="entry name" value="Zinc/RING finger domain, C3HC4 (zinc finger)"/>
    <property type="match status" value="1"/>
</dbReference>
<dbReference type="PANTHER" id="PTHR45768:SF18">
    <property type="entry name" value="RING-H2 FINGER PROTEIN ATL47-RELATED"/>
    <property type="match status" value="1"/>
</dbReference>
<proteinExistence type="inferred from homology"/>
<evidence type="ECO:0000256" key="8">
    <source>
        <dbReference type="ARBA" id="ARBA00022771"/>
    </source>
</evidence>
<dbReference type="Pfam" id="PF13639">
    <property type="entry name" value="zf-RING_2"/>
    <property type="match status" value="1"/>
</dbReference>
<evidence type="ECO:0000256" key="6">
    <source>
        <dbReference type="ARBA" id="ARBA00022692"/>
    </source>
</evidence>
<gene>
    <name evidence="17" type="ORF">SLEP1_g26666</name>
</gene>
<sequence>MADGFMLMMQLVFPRIDVAETPASDLPCSLDANNEEDIHTSVLIIIMGLLLFFLFYFLIDGFHSLLQNETNEGDMELGEMNNQHERSRRTISAVDWSHQAAAIHRRNIWVLETLNRIVQALDDRRGLGREEMEKVLPIVNYNSNEMKWSDDCAICLEDFQEEDLCRIFPVCNHVFHWNCIDGWVKNNLTCPVCRNCILDLDLEDFDLS</sequence>
<accession>A0AAV5JTW5</accession>
<comment type="caution">
    <text evidence="17">The sequence shown here is derived from an EMBL/GenBank/DDBJ whole genome shotgun (WGS) entry which is preliminary data.</text>
</comment>
<evidence type="ECO:0000256" key="7">
    <source>
        <dbReference type="ARBA" id="ARBA00022723"/>
    </source>
</evidence>
<keyword evidence="5" id="KW-0808">Transferase</keyword>
<dbReference type="SMART" id="SM00184">
    <property type="entry name" value="RING"/>
    <property type="match status" value="1"/>
</dbReference>
<evidence type="ECO:0000313" key="18">
    <source>
        <dbReference type="Proteomes" id="UP001054252"/>
    </source>
</evidence>
<keyword evidence="9" id="KW-0833">Ubl conjugation pathway</keyword>
<keyword evidence="7" id="KW-0479">Metal-binding</keyword>
<dbReference type="InterPro" id="IPR001841">
    <property type="entry name" value="Znf_RING"/>
</dbReference>
<dbReference type="PROSITE" id="PS50089">
    <property type="entry name" value="ZF_RING_2"/>
    <property type="match status" value="1"/>
</dbReference>
<keyword evidence="6 15" id="KW-0812">Transmembrane</keyword>
<evidence type="ECO:0000256" key="10">
    <source>
        <dbReference type="ARBA" id="ARBA00022833"/>
    </source>
</evidence>
<evidence type="ECO:0000256" key="3">
    <source>
        <dbReference type="ARBA" id="ARBA00004906"/>
    </source>
</evidence>
<evidence type="ECO:0000256" key="13">
    <source>
        <dbReference type="ARBA" id="ARBA00024209"/>
    </source>
</evidence>
<organism evidence="17 18">
    <name type="scientific">Rubroshorea leprosula</name>
    <dbReference type="NCBI Taxonomy" id="152421"/>
    <lineage>
        <taxon>Eukaryota</taxon>
        <taxon>Viridiplantae</taxon>
        <taxon>Streptophyta</taxon>
        <taxon>Embryophyta</taxon>
        <taxon>Tracheophyta</taxon>
        <taxon>Spermatophyta</taxon>
        <taxon>Magnoliopsida</taxon>
        <taxon>eudicotyledons</taxon>
        <taxon>Gunneridae</taxon>
        <taxon>Pentapetalae</taxon>
        <taxon>rosids</taxon>
        <taxon>malvids</taxon>
        <taxon>Malvales</taxon>
        <taxon>Dipterocarpaceae</taxon>
        <taxon>Rubroshorea</taxon>
    </lineage>
</organism>
<keyword evidence="11 15" id="KW-1133">Transmembrane helix</keyword>
<comment type="similarity">
    <text evidence="13">Belongs to the RING-type zinc finger family. ATL subfamily.</text>
</comment>
<comment type="subcellular location">
    <subcellularLocation>
        <location evidence="2">Membrane</location>
        <topology evidence="2">Single-pass membrane protein</topology>
    </subcellularLocation>
</comment>
<dbReference type="GO" id="GO:0016020">
    <property type="term" value="C:membrane"/>
    <property type="evidence" value="ECO:0007669"/>
    <property type="project" value="UniProtKB-SubCell"/>
</dbReference>
<evidence type="ECO:0000256" key="9">
    <source>
        <dbReference type="ARBA" id="ARBA00022786"/>
    </source>
</evidence>
<evidence type="ECO:0000256" key="5">
    <source>
        <dbReference type="ARBA" id="ARBA00022679"/>
    </source>
</evidence>
<evidence type="ECO:0000256" key="1">
    <source>
        <dbReference type="ARBA" id="ARBA00000900"/>
    </source>
</evidence>
<evidence type="ECO:0000256" key="11">
    <source>
        <dbReference type="ARBA" id="ARBA00022989"/>
    </source>
</evidence>
<keyword evidence="12 15" id="KW-0472">Membrane</keyword>
<evidence type="ECO:0000256" key="2">
    <source>
        <dbReference type="ARBA" id="ARBA00004167"/>
    </source>
</evidence>